<reference evidence="4 5" key="1">
    <citation type="submission" date="2014-11" db="EMBL/GenBank/DDBJ databases">
        <title>Comparative genomic analysis of Cryptosporidium hominis reveals occurrence of genetic recombination in virulent subtypes.</title>
        <authorList>
            <person name="Guo Y."/>
            <person name="Tang K."/>
            <person name="Frace M."/>
            <person name="Li N."/>
            <person name="Roellig D.M."/>
            <person name="Sammons S."/>
            <person name="Knipe K."/>
            <person name="Rowe L."/>
            <person name="Feng Y."/>
            <person name="Xiao L."/>
        </authorList>
    </citation>
    <scope>NUCLEOTIDE SEQUENCE [LARGE SCALE GENOMIC DNA]</scope>
    <source>
        <strain evidence="4">30976</strain>
    </source>
</reference>
<dbReference type="EMBL" id="JTAI01000043">
    <property type="protein sequence ID" value="PPS93216.1"/>
    <property type="molecule type" value="Genomic_DNA"/>
</dbReference>
<dbReference type="Pfam" id="PF01585">
    <property type="entry name" value="G-patch"/>
    <property type="match status" value="1"/>
</dbReference>
<dbReference type="VEuPathDB" id="CryptoDB:Chro.20457"/>
<accession>A0A0S4TEL2</accession>
<reference evidence="3" key="2">
    <citation type="submission" date="2015-08" db="EMBL/GenBank/DDBJ databases">
        <authorList>
            <person name="Babu N.S."/>
            <person name="Beckwith C.J."/>
            <person name="Beseler K.G."/>
            <person name="Brison A."/>
            <person name="Carone J.V."/>
            <person name="Caskin T.P."/>
            <person name="Diamond M."/>
            <person name="Durham M.E."/>
            <person name="Foxe J.M."/>
            <person name="Go M."/>
            <person name="Henderson B.A."/>
            <person name="Jones I.B."/>
            <person name="McGettigan J.A."/>
            <person name="Micheletti S.J."/>
            <person name="Nasrallah M.E."/>
            <person name="Ortiz D."/>
            <person name="Piller C.R."/>
            <person name="Privatt S.R."/>
            <person name="Schneider S.L."/>
            <person name="Sharp S."/>
            <person name="Smith T.C."/>
            <person name="Stanton J.D."/>
            <person name="Ullery H.E."/>
            <person name="Wilson R.J."/>
            <person name="Serrano M.G."/>
            <person name="Buck G."/>
            <person name="Lee V."/>
            <person name="Wang Y."/>
            <person name="Carvalho R."/>
            <person name="Voegtly L."/>
            <person name="Shi R."/>
            <person name="Duckworth R."/>
            <person name="Johnson A."/>
            <person name="Loviza R."/>
            <person name="Walstead R."/>
            <person name="Shah Z."/>
            <person name="Kiflezghi M."/>
            <person name="Wade K."/>
            <person name="Ball S.L."/>
            <person name="Bradley K.W."/>
            <person name="Asai D.J."/>
            <person name="Bowman C.A."/>
            <person name="Russell D.A."/>
            <person name="Pope W.H."/>
            <person name="Jacobs-Sera D."/>
            <person name="Hendrix R.W."/>
            <person name="Hatfull G.F."/>
        </authorList>
    </citation>
    <scope>NUCLEOTIDE SEQUENCE [LARGE SCALE GENOMIC DNA]</scope>
</reference>
<dbReference type="GO" id="GO:0000390">
    <property type="term" value="P:spliceosomal complex disassembly"/>
    <property type="evidence" value="ECO:0007669"/>
    <property type="project" value="InterPro"/>
</dbReference>
<dbReference type="Proteomes" id="UP001429100">
    <property type="component" value="Unassembled WGS sequence"/>
</dbReference>
<name>A0A0S4TEL2_CRYHO</name>
<dbReference type="GO" id="GO:0071008">
    <property type="term" value="C:U2-type post-mRNA release spliceosomal complex"/>
    <property type="evidence" value="ECO:0007669"/>
    <property type="project" value="TreeGrafter"/>
</dbReference>
<dbReference type="InterPro" id="IPR045211">
    <property type="entry name" value="TFP11/STIP/Ntr1"/>
</dbReference>
<evidence type="ECO:0000259" key="2">
    <source>
        <dbReference type="PROSITE" id="PS50174"/>
    </source>
</evidence>
<dbReference type="PANTHER" id="PTHR23329">
    <property type="entry name" value="TUFTELIN-INTERACTING PROTEIN 11-RELATED"/>
    <property type="match status" value="1"/>
</dbReference>
<dbReference type="AlphaFoldDB" id="A0A0S4TEL2"/>
<evidence type="ECO:0000256" key="1">
    <source>
        <dbReference type="ARBA" id="ARBA00010900"/>
    </source>
</evidence>
<evidence type="ECO:0000313" key="4">
    <source>
        <dbReference type="EMBL" id="PPS93216.1"/>
    </source>
</evidence>
<evidence type="ECO:0000313" key="3">
    <source>
        <dbReference type="EMBL" id="CUV04801.1"/>
    </source>
</evidence>
<reference evidence="4 5" key="3">
    <citation type="submission" date="2017-10" db="EMBL/GenBank/DDBJ databases">
        <title>Consistent, comparative and evidence-based genome annotation and re-annotation for the closely-related species, Cryptosporidium parvum, C. hominis and C. tyzzeri.</title>
        <authorList>
            <person name="Baptista R.P."/>
            <person name="Li Y."/>
            <person name="Sateriale A."/>
            <person name="Striepen B."/>
            <person name="Kissinger J.C."/>
        </authorList>
    </citation>
    <scope>NUCLEOTIDE SEQUENCE [LARGE SCALE GENOMIC DNA]</scope>
    <source>
        <strain evidence="4">30976</strain>
    </source>
</reference>
<comment type="similarity">
    <text evidence="1">Belongs to the TFP11/STIP family.</text>
</comment>
<dbReference type="Proteomes" id="UP000199752">
    <property type="component" value="Chromosome 2"/>
</dbReference>
<protein>
    <submittedName>
        <fullName evidence="4">SPAC1486.03c-like tuftelin-interacting protein with G-patch domain</fullName>
    </submittedName>
</protein>
<sequence>MKESKGSEDLRAKYGKGFDIIRKMGFKGGGLGVDGSGISEPIQVKIRPANLGIVVERDNSSNKSDKFENKSTEVKNIEEKNKKQKTSINELAEVINQDPEAKIYQIFPKKTFLNDIMESVSLQREACEQNRKVLQDYFNEKQLEIEYQSNSLDNLKEKKTIMENLSITTKQIQRIFLKLHYDLEKIMEDEIVNLFEEQGDVSSVENEDFQDQMDSLEKVVQEFSESFNRVLDSCGDASSREVSKSYLPYCSIVRDILKVSLQKLYKKEKNMELDPDFGISAWIAIKALFVNLETSRREKEYDSKLCFEQLLLDTVGKYLEIYFICSWDPIKENEYGISLLSIWVHLIPLEFIKTNLMQTIWNKQIHQLQLNKIDSNSEGISESSKYKWLFRWLPYYYKFGMGYQISKVISKHIDDALEEWEPPEEWPLSLLTIWKPILETEKDYEAEDFETIGFFDHETYRSNLIKQEFDNIILSKIFPKLLSYFKIDLQVEQNHKLQQLDCFSHLELWFNKDLVGKSLVSQIFTDVIGPKWIKALELKLSKIRNEYGLTQYSREETPNSANKEQFVNLYKDLLDWYKFWREIFSKGAMASAKSKAFLTKGLIYIDYHINFYSDLDPEIKKKTSDWIDYESFKDHDEEIPEFMNLKDDSLILGALEWISDEIGLVIKQCGRKNDHGRQMYSIEYEEHHSESKNKVQSSYFKSNPIFLKLFFYINQGVIFIKDPEIKKDNNNSENWTPTSIPKMLAKLGIEEINK</sequence>
<dbReference type="VEuPathDB" id="CryptoDB:GY17_00003767"/>
<keyword evidence="5" id="KW-1185">Reference proteome</keyword>
<proteinExistence type="inferred from homology"/>
<dbReference type="VEuPathDB" id="CryptoDB:ChTU502y2012_378g0065"/>
<dbReference type="VEuPathDB" id="CryptoDB:CHUDEA2_4250"/>
<dbReference type="PANTHER" id="PTHR23329:SF1">
    <property type="entry name" value="TUFTELIN-INTERACTING PROTEIN 11"/>
    <property type="match status" value="1"/>
</dbReference>
<dbReference type="SMART" id="SM00443">
    <property type="entry name" value="G_patch"/>
    <property type="match status" value="1"/>
</dbReference>
<feature type="domain" description="G-patch" evidence="2">
    <location>
        <begin position="13"/>
        <end position="58"/>
    </location>
</feature>
<gene>
    <name evidence="3" type="ORF">CHUDEA2_4250</name>
    <name evidence="4" type="ORF">GY17_00003767</name>
</gene>
<evidence type="ECO:0000313" key="5">
    <source>
        <dbReference type="Proteomes" id="UP001429100"/>
    </source>
</evidence>
<dbReference type="EMBL" id="LN877948">
    <property type="protein sequence ID" value="CUV04801.1"/>
    <property type="molecule type" value="Genomic_DNA"/>
</dbReference>
<dbReference type="InterPro" id="IPR022783">
    <property type="entry name" value="GCFC_dom"/>
</dbReference>
<dbReference type="PROSITE" id="PS50174">
    <property type="entry name" value="G_PATCH"/>
    <property type="match status" value="1"/>
</dbReference>
<dbReference type="InterPro" id="IPR000467">
    <property type="entry name" value="G_patch_dom"/>
</dbReference>
<organism evidence="3">
    <name type="scientific">Cryptosporidium hominis</name>
    <dbReference type="NCBI Taxonomy" id="237895"/>
    <lineage>
        <taxon>Eukaryota</taxon>
        <taxon>Sar</taxon>
        <taxon>Alveolata</taxon>
        <taxon>Apicomplexa</taxon>
        <taxon>Conoidasida</taxon>
        <taxon>Coccidia</taxon>
        <taxon>Eucoccidiorida</taxon>
        <taxon>Eimeriorina</taxon>
        <taxon>Cryptosporidiidae</taxon>
        <taxon>Cryptosporidium</taxon>
    </lineage>
</organism>
<dbReference type="Pfam" id="PF07842">
    <property type="entry name" value="GCFC"/>
    <property type="match status" value="1"/>
</dbReference>
<dbReference type="GO" id="GO:0003676">
    <property type="term" value="F:nucleic acid binding"/>
    <property type="evidence" value="ECO:0007669"/>
    <property type="project" value="InterPro"/>
</dbReference>